<dbReference type="eggNOG" id="KOG3619">
    <property type="taxonomic scope" value="Eukaryota"/>
</dbReference>
<protein>
    <submittedName>
        <fullName evidence="1">GL20406</fullName>
    </submittedName>
</protein>
<proteinExistence type="predicted"/>
<keyword evidence="2" id="KW-1185">Reference proteome</keyword>
<dbReference type="Proteomes" id="UP000008744">
    <property type="component" value="Unassembled WGS sequence"/>
</dbReference>
<organism evidence="2">
    <name type="scientific">Drosophila persimilis</name>
    <name type="common">Fruit fly</name>
    <dbReference type="NCBI Taxonomy" id="7234"/>
    <lineage>
        <taxon>Eukaryota</taxon>
        <taxon>Metazoa</taxon>
        <taxon>Ecdysozoa</taxon>
        <taxon>Arthropoda</taxon>
        <taxon>Hexapoda</taxon>
        <taxon>Insecta</taxon>
        <taxon>Pterygota</taxon>
        <taxon>Neoptera</taxon>
        <taxon>Endopterygota</taxon>
        <taxon>Diptera</taxon>
        <taxon>Brachycera</taxon>
        <taxon>Muscomorpha</taxon>
        <taxon>Ephydroidea</taxon>
        <taxon>Drosophilidae</taxon>
        <taxon>Drosophila</taxon>
        <taxon>Sophophora</taxon>
    </lineage>
</organism>
<reference evidence="1 2" key="1">
    <citation type="journal article" date="2007" name="Nature">
        <title>Evolution of genes and genomes on the Drosophila phylogeny.</title>
        <authorList>
            <consortium name="Drosophila 12 Genomes Consortium"/>
            <person name="Clark A.G."/>
            <person name="Eisen M.B."/>
            <person name="Smith D.R."/>
            <person name="Bergman C.M."/>
            <person name="Oliver B."/>
            <person name="Markow T.A."/>
            <person name="Kaufman T.C."/>
            <person name="Kellis M."/>
            <person name="Gelbart W."/>
            <person name="Iyer V.N."/>
            <person name="Pollard D.A."/>
            <person name="Sackton T.B."/>
            <person name="Larracuente A.M."/>
            <person name="Singh N.D."/>
            <person name="Abad J.P."/>
            <person name="Abt D.N."/>
            <person name="Adryan B."/>
            <person name="Aguade M."/>
            <person name="Akashi H."/>
            <person name="Anderson W.W."/>
            <person name="Aquadro C.F."/>
            <person name="Ardell D.H."/>
            <person name="Arguello R."/>
            <person name="Artieri C.G."/>
            <person name="Barbash D.A."/>
            <person name="Barker D."/>
            <person name="Barsanti P."/>
            <person name="Batterham P."/>
            <person name="Batzoglou S."/>
            <person name="Begun D."/>
            <person name="Bhutkar A."/>
            <person name="Blanco E."/>
            <person name="Bosak S.A."/>
            <person name="Bradley R.K."/>
            <person name="Brand A.D."/>
            <person name="Brent M.R."/>
            <person name="Brooks A.N."/>
            <person name="Brown R.H."/>
            <person name="Butlin R.K."/>
            <person name="Caggese C."/>
            <person name="Calvi B.R."/>
            <person name="Bernardo de Carvalho A."/>
            <person name="Caspi A."/>
            <person name="Castrezana S."/>
            <person name="Celniker S.E."/>
            <person name="Chang J.L."/>
            <person name="Chapple C."/>
            <person name="Chatterji S."/>
            <person name="Chinwalla A."/>
            <person name="Civetta A."/>
            <person name="Clifton S.W."/>
            <person name="Comeron J.M."/>
            <person name="Costello J.C."/>
            <person name="Coyne J.A."/>
            <person name="Daub J."/>
            <person name="David R.G."/>
            <person name="Delcher A.L."/>
            <person name="Delehaunty K."/>
            <person name="Do C.B."/>
            <person name="Ebling H."/>
            <person name="Edwards K."/>
            <person name="Eickbush T."/>
            <person name="Evans J.D."/>
            <person name="Filipski A."/>
            <person name="Findeiss S."/>
            <person name="Freyhult E."/>
            <person name="Fulton L."/>
            <person name="Fulton R."/>
            <person name="Garcia A.C."/>
            <person name="Gardiner A."/>
            <person name="Garfield D.A."/>
            <person name="Garvin B.E."/>
            <person name="Gibson G."/>
            <person name="Gilbert D."/>
            <person name="Gnerre S."/>
            <person name="Godfrey J."/>
            <person name="Good R."/>
            <person name="Gotea V."/>
            <person name="Gravely B."/>
            <person name="Greenberg A.J."/>
            <person name="Griffiths-Jones S."/>
            <person name="Gross S."/>
            <person name="Guigo R."/>
            <person name="Gustafson E.A."/>
            <person name="Haerty W."/>
            <person name="Hahn M.W."/>
            <person name="Halligan D.L."/>
            <person name="Halpern A.L."/>
            <person name="Halter G.M."/>
            <person name="Han M.V."/>
            <person name="Heger A."/>
            <person name="Hillier L."/>
            <person name="Hinrichs A.S."/>
            <person name="Holmes I."/>
            <person name="Hoskins R.A."/>
            <person name="Hubisz M.J."/>
            <person name="Hultmark D."/>
            <person name="Huntley M.A."/>
            <person name="Jaffe D.B."/>
            <person name="Jagadeeshan S."/>
            <person name="Jeck W.R."/>
            <person name="Johnson J."/>
            <person name="Jones C.D."/>
            <person name="Jordan W.C."/>
            <person name="Karpen G.H."/>
            <person name="Kataoka E."/>
            <person name="Keightley P.D."/>
            <person name="Kheradpour P."/>
            <person name="Kirkness E.F."/>
            <person name="Koerich L.B."/>
            <person name="Kristiansen K."/>
            <person name="Kudrna D."/>
            <person name="Kulathinal R.J."/>
            <person name="Kumar S."/>
            <person name="Kwok R."/>
            <person name="Lander E."/>
            <person name="Langley C.H."/>
            <person name="Lapoint R."/>
            <person name="Lazzaro B.P."/>
            <person name="Lee S.J."/>
            <person name="Levesque L."/>
            <person name="Li R."/>
            <person name="Lin C.F."/>
            <person name="Lin M.F."/>
            <person name="Lindblad-Toh K."/>
            <person name="Llopart A."/>
            <person name="Long M."/>
            <person name="Low L."/>
            <person name="Lozovsky E."/>
            <person name="Lu J."/>
            <person name="Luo M."/>
            <person name="Machado C.A."/>
            <person name="Makalowski W."/>
            <person name="Marzo M."/>
            <person name="Matsuda M."/>
            <person name="Matzkin L."/>
            <person name="McAllister B."/>
            <person name="McBride C.S."/>
            <person name="McKernan B."/>
            <person name="McKernan K."/>
            <person name="Mendez-Lago M."/>
            <person name="Minx P."/>
            <person name="Mollenhauer M.U."/>
            <person name="Montooth K."/>
            <person name="Mount S.M."/>
            <person name="Mu X."/>
            <person name="Myers E."/>
            <person name="Negre B."/>
            <person name="Newfeld S."/>
            <person name="Nielsen R."/>
            <person name="Noor M.A."/>
            <person name="O'Grady P."/>
            <person name="Pachter L."/>
            <person name="Papaceit M."/>
            <person name="Parisi M.J."/>
            <person name="Parisi M."/>
            <person name="Parts L."/>
            <person name="Pedersen J.S."/>
            <person name="Pesole G."/>
            <person name="Phillippy A.M."/>
            <person name="Ponting C.P."/>
            <person name="Pop M."/>
            <person name="Porcelli D."/>
            <person name="Powell J.R."/>
            <person name="Prohaska S."/>
            <person name="Pruitt K."/>
            <person name="Puig M."/>
            <person name="Quesneville H."/>
            <person name="Ram K.R."/>
            <person name="Rand D."/>
            <person name="Rasmussen M.D."/>
            <person name="Reed L.K."/>
            <person name="Reenan R."/>
            <person name="Reily A."/>
            <person name="Remington K.A."/>
            <person name="Rieger T.T."/>
            <person name="Ritchie M.G."/>
            <person name="Robin C."/>
            <person name="Rogers Y.H."/>
            <person name="Rohde C."/>
            <person name="Rozas J."/>
            <person name="Rubenfield M.J."/>
            <person name="Ruiz A."/>
            <person name="Russo S."/>
            <person name="Salzberg S.L."/>
            <person name="Sanchez-Gracia A."/>
            <person name="Saranga D.J."/>
            <person name="Sato H."/>
            <person name="Schaeffer S.W."/>
            <person name="Schatz M.C."/>
            <person name="Schlenke T."/>
            <person name="Schwartz R."/>
            <person name="Segarra C."/>
            <person name="Singh R.S."/>
            <person name="Sirot L."/>
            <person name="Sirota M."/>
            <person name="Sisneros N.B."/>
            <person name="Smith C.D."/>
            <person name="Smith T.F."/>
            <person name="Spieth J."/>
            <person name="Stage D.E."/>
            <person name="Stark A."/>
            <person name="Stephan W."/>
            <person name="Strausberg R.L."/>
            <person name="Strempel S."/>
            <person name="Sturgill D."/>
            <person name="Sutton G."/>
            <person name="Sutton G.G."/>
            <person name="Tao W."/>
            <person name="Teichmann S."/>
            <person name="Tobari Y.N."/>
            <person name="Tomimura Y."/>
            <person name="Tsolas J.M."/>
            <person name="Valente V.L."/>
            <person name="Venter E."/>
            <person name="Venter J.C."/>
            <person name="Vicario S."/>
            <person name="Vieira F.G."/>
            <person name="Vilella A.J."/>
            <person name="Villasante A."/>
            <person name="Walenz B."/>
            <person name="Wang J."/>
            <person name="Wasserman M."/>
            <person name="Watts T."/>
            <person name="Wilson D."/>
            <person name="Wilson R.K."/>
            <person name="Wing R.A."/>
            <person name="Wolfner M.F."/>
            <person name="Wong A."/>
            <person name="Wong G.K."/>
            <person name="Wu C.I."/>
            <person name="Wu G."/>
            <person name="Yamamoto D."/>
            <person name="Yang H.P."/>
            <person name="Yang S.P."/>
            <person name="Yorke J.A."/>
            <person name="Yoshida K."/>
            <person name="Zdobnov E."/>
            <person name="Zhang P."/>
            <person name="Zhang Y."/>
            <person name="Zimin A.V."/>
            <person name="Baldwin J."/>
            <person name="Abdouelleil A."/>
            <person name="Abdulkadir J."/>
            <person name="Abebe A."/>
            <person name="Abera B."/>
            <person name="Abreu J."/>
            <person name="Acer S.C."/>
            <person name="Aftuck L."/>
            <person name="Alexander A."/>
            <person name="An P."/>
            <person name="Anderson E."/>
            <person name="Anderson S."/>
            <person name="Arachi H."/>
            <person name="Azer M."/>
            <person name="Bachantsang P."/>
            <person name="Barry A."/>
            <person name="Bayul T."/>
            <person name="Berlin A."/>
            <person name="Bessette D."/>
            <person name="Bloom T."/>
            <person name="Blye J."/>
            <person name="Boguslavskiy L."/>
            <person name="Bonnet C."/>
            <person name="Boukhgalter B."/>
            <person name="Bourzgui I."/>
            <person name="Brown A."/>
            <person name="Cahill P."/>
            <person name="Channer S."/>
            <person name="Cheshatsang Y."/>
            <person name="Chuda L."/>
            <person name="Citroen M."/>
            <person name="Collymore A."/>
            <person name="Cooke P."/>
            <person name="Costello M."/>
            <person name="D'Aco K."/>
            <person name="Daza R."/>
            <person name="De Haan G."/>
            <person name="DeGray S."/>
            <person name="DeMaso C."/>
            <person name="Dhargay N."/>
            <person name="Dooley K."/>
            <person name="Dooley E."/>
            <person name="Doricent M."/>
            <person name="Dorje P."/>
            <person name="Dorjee K."/>
            <person name="Dupes A."/>
            <person name="Elong R."/>
            <person name="Falk J."/>
            <person name="Farina A."/>
            <person name="Faro S."/>
            <person name="Ferguson D."/>
            <person name="Fisher S."/>
            <person name="Foley C.D."/>
            <person name="Franke A."/>
            <person name="Friedrich D."/>
            <person name="Gadbois L."/>
            <person name="Gearin G."/>
            <person name="Gearin C.R."/>
            <person name="Giannoukos G."/>
            <person name="Goode T."/>
            <person name="Graham J."/>
            <person name="Grandbois E."/>
            <person name="Grewal S."/>
            <person name="Gyaltsen K."/>
            <person name="Hafez N."/>
            <person name="Hagos B."/>
            <person name="Hall J."/>
            <person name="Henson C."/>
            <person name="Hollinger A."/>
            <person name="Honan T."/>
            <person name="Huard M.D."/>
            <person name="Hughes L."/>
            <person name="Hurhula B."/>
            <person name="Husby M.E."/>
            <person name="Kamat A."/>
            <person name="Kanga B."/>
            <person name="Kashin S."/>
            <person name="Khazanovich D."/>
            <person name="Kisner P."/>
            <person name="Lance K."/>
            <person name="Lara M."/>
            <person name="Lee W."/>
            <person name="Lennon N."/>
            <person name="Letendre F."/>
            <person name="LeVine R."/>
            <person name="Lipovsky A."/>
            <person name="Liu X."/>
            <person name="Liu J."/>
            <person name="Liu S."/>
            <person name="Lokyitsang T."/>
            <person name="Lokyitsang Y."/>
            <person name="Lubonja R."/>
            <person name="Lui A."/>
            <person name="MacDonald P."/>
            <person name="Magnisalis V."/>
            <person name="Maru K."/>
            <person name="Matthews C."/>
            <person name="McCusker W."/>
            <person name="McDonough S."/>
            <person name="Mehta T."/>
            <person name="Meldrim J."/>
            <person name="Meneus L."/>
            <person name="Mihai O."/>
            <person name="Mihalev A."/>
            <person name="Mihova T."/>
            <person name="Mittelman R."/>
            <person name="Mlenga V."/>
            <person name="Montmayeur A."/>
            <person name="Mulrain L."/>
            <person name="Navidi A."/>
            <person name="Naylor J."/>
            <person name="Negash T."/>
            <person name="Nguyen T."/>
            <person name="Nguyen N."/>
            <person name="Nicol R."/>
            <person name="Norbu C."/>
            <person name="Norbu N."/>
            <person name="Novod N."/>
            <person name="O'Neill B."/>
            <person name="Osman S."/>
            <person name="Markiewicz E."/>
            <person name="Oyono O.L."/>
            <person name="Patti C."/>
            <person name="Phunkhang P."/>
            <person name="Pierre F."/>
            <person name="Priest M."/>
            <person name="Raghuraman S."/>
            <person name="Rege F."/>
            <person name="Reyes R."/>
            <person name="Rise C."/>
            <person name="Rogov P."/>
            <person name="Ross K."/>
            <person name="Ryan E."/>
            <person name="Settipalli S."/>
            <person name="Shea T."/>
            <person name="Sherpa N."/>
            <person name="Shi L."/>
            <person name="Shih D."/>
            <person name="Sparrow T."/>
            <person name="Spaulding J."/>
            <person name="Stalker J."/>
            <person name="Stange-Thomann N."/>
            <person name="Stavropoulos S."/>
            <person name="Stone C."/>
            <person name="Strader C."/>
            <person name="Tesfaye S."/>
            <person name="Thomson T."/>
            <person name="Thoulutsang Y."/>
            <person name="Thoulutsang D."/>
            <person name="Topham K."/>
            <person name="Topping I."/>
            <person name="Tsamla T."/>
            <person name="Vassiliev H."/>
            <person name="Vo A."/>
            <person name="Wangchuk T."/>
            <person name="Wangdi T."/>
            <person name="Weiand M."/>
            <person name="Wilkinson J."/>
            <person name="Wilson A."/>
            <person name="Yadav S."/>
            <person name="Young G."/>
            <person name="Yu Q."/>
            <person name="Zembek L."/>
            <person name="Zhong D."/>
            <person name="Zimmer A."/>
            <person name="Zwirko Z."/>
            <person name="Jaffe D.B."/>
            <person name="Alvarez P."/>
            <person name="Brockman W."/>
            <person name="Butler J."/>
            <person name="Chin C."/>
            <person name="Gnerre S."/>
            <person name="Grabherr M."/>
            <person name="Kleber M."/>
            <person name="Mauceli E."/>
            <person name="MacCallum I."/>
        </authorList>
    </citation>
    <scope>NUCLEOTIDE SEQUENCE [LARGE SCALE GENOMIC DNA]</scope>
    <source>
        <strain evidence="2">MSH-3 / Tucson 14011-0111.49</strain>
    </source>
</reference>
<dbReference type="AlphaFoldDB" id="B4GY37"/>
<gene>
    <name evidence="1" type="primary">Dper\GL20406</name>
    <name evidence="1" type="ORF">Dper_GL20406</name>
</gene>
<dbReference type="HOGENOM" id="CLU_3089448_0_0_1"/>
<evidence type="ECO:0000313" key="1">
    <source>
        <dbReference type="EMBL" id="EDW27664.1"/>
    </source>
</evidence>
<name>B4GY37_DROPE</name>
<accession>B4GY37</accession>
<evidence type="ECO:0000313" key="2">
    <source>
        <dbReference type="Proteomes" id="UP000008744"/>
    </source>
</evidence>
<dbReference type="EMBL" id="CH479196">
    <property type="protein sequence ID" value="EDW27664.1"/>
    <property type="molecule type" value="Genomic_DNA"/>
</dbReference>
<sequence>MAHAVKATRGRPLNTLRFENDELECLYQRYNAQAPSASRCSVSLHSLWCYAE</sequence>
<dbReference type="STRING" id="7234.B4GY37"/>